<dbReference type="EMBL" id="CP003051">
    <property type="protein sequence ID" value="AGA91037.1"/>
    <property type="molecule type" value="Genomic_DNA"/>
</dbReference>
<accession>L0GYY1</accession>
<proteinExistence type="predicted"/>
<protein>
    <submittedName>
        <fullName evidence="1">Uncharacterized protein</fullName>
    </submittedName>
</protein>
<name>L0GYY1_9GAMM</name>
<organism evidence="1 2">
    <name type="scientific">Thioflavicoccus mobilis 8321</name>
    <dbReference type="NCBI Taxonomy" id="765912"/>
    <lineage>
        <taxon>Bacteria</taxon>
        <taxon>Pseudomonadati</taxon>
        <taxon>Pseudomonadota</taxon>
        <taxon>Gammaproteobacteria</taxon>
        <taxon>Chromatiales</taxon>
        <taxon>Chromatiaceae</taxon>
        <taxon>Thioflavicoccus</taxon>
    </lineage>
</organism>
<dbReference type="AlphaFoldDB" id="L0GYY1"/>
<keyword evidence="2" id="KW-1185">Reference proteome</keyword>
<dbReference type="KEGG" id="tmb:Thimo_2293"/>
<evidence type="ECO:0000313" key="1">
    <source>
        <dbReference type="EMBL" id="AGA91037.1"/>
    </source>
</evidence>
<evidence type="ECO:0000313" key="2">
    <source>
        <dbReference type="Proteomes" id="UP000010816"/>
    </source>
</evidence>
<dbReference type="RefSeq" id="WP_015281172.1">
    <property type="nucleotide sequence ID" value="NC_019940.1"/>
</dbReference>
<reference evidence="1 2" key="1">
    <citation type="submission" date="2011-09" db="EMBL/GenBank/DDBJ databases">
        <title>Complete sequence of chromosome of Thioflavicoccus mobilis 8321.</title>
        <authorList>
            <consortium name="US DOE Joint Genome Institute"/>
            <person name="Lucas S."/>
            <person name="Han J."/>
            <person name="Lapidus A."/>
            <person name="Cheng J.-F."/>
            <person name="Goodwin L."/>
            <person name="Pitluck S."/>
            <person name="Peters L."/>
            <person name="Ovchinnikova G."/>
            <person name="Lu M."/>
            <person name="Detter J.C."/>
            <person name="Han C."/>
            <person name="Tapia R."/>
            <person name="Land M."/>
            <person name="Hauser L."/>
            <person name="Kyrpides N."/>
            <person name="Ivanova N."/>
            <person name="Pagani I."/>
            <person name="Vogl K."/>
            <person name="Liu Z."/>
            <person name="Imhoff J."/>
            <person name="Thiel V."/>
            <person name="Frigaard N.-U."/>
            <person name="Bryant D."/>
            <person name="Woyke T."/>
        </authorList>
    </citation>
    <scope>NUCLEOTIDE SEQUENCE [LARGE SCALE GENOMIC DNA]</scope>
    <source>
        <strain evidence="1 2">8321</strain>
    </source>
</reference>
<gene>
    <name evidence="1" type="ORF">Thimo_2293</name>
</gene>
<dbReference type="HOGENOM" id="CLU_2959408_0_0_6"/>
<dbReference type="Proteomes" id="UP000010816">
    <property type="component" value="Chromosome"/>
</dbReference>
<sequence length="59" mass="6949">MFESTQRALWQPEIKETDTLHPPLREWSLAAYYHFTIDGAVRRNLPLSIRVQRARGIIV</sequence>